<comment type="caution">
    <text evidence="3">The sequence shown here is derived from an EMBL/GenBank/DDBJ whole genome shotgun (WGS) entry which is preliminary data.</text>
</comment>
<dbReference type="PANTHER" id="PTHR10907:SF47">
    <property type="entry name" value="REGUCALCIN"/>
    <property type="match status" value="1"/>
</dbReference>
<dbReference type="PANTHER" id="PTHR10907">
    <property type="entry name" value="REGUCALCIN"/>
    <property type="match status" value="1"/>
</dbReference>
<gene>
    <name evidence="3" type="ORF">OHJ16_04085</name>
</gene>
<protein>
    <submittedName>
        <fullName evidence="3">SMP-30/gluconolactonase/LRE family protein</fullName>
    </submittedName>
</protein>
<dbReference type="SUPFAM" id="SSF63829">
    <property type="entry name" value="Calcium-dependent phosphotriesterase"/>
    <property type="match status" value="1"/>
</dbReference>
<dbReference type="InterPro" id="IPR011042">
    <property type="entry name" value="6-blade_b-propeller_TolB-like"/>
</dbReference>
<dbReference type="PRINTS" id="PR01790">
    <property type="entry name" value="SMP30FAMILY"/>
</dbReference>
<dbReference type="Gene3D" id="2.120.10.30">
    <property type="entry name" value="TolB, C-terminal domain"/>
    <property type="match status" value="1"/>
</dbReference>
<dbReference type="Pfam" id="PF08450">
    <property type="entry name" value="SGL"/>
    <property type="match status" value="1"/>
</dbReference>
<dbReference type="Proteomes" id="UP001072034">
    <property type="component" value="Unassembled WGS sequence"/>
</dbReference>
<evidence type="ECO:0000313" key="3">
    <source>
        <dbReference type="EMBL" id="MCZ0857220.1"/>
    </source>
</evidence>
<organism evidence="3 4">
    <name type="scientific">Actinomyces israelii</name>
    <dbReference type="NCBI Taxonomy" id="1659"/>
    <lineage>
        <taxon>Bacteria</taxon>
        <taxon>Bacillati</taxon>
        <taxon>Actinomycetota</taxon>
        <taxon>Actinomycetes</taxon>
        <taxon>Actinomycetales</taxon>
        <taxon>Actinomycetaceae</taxon>
        <taxon>Actinomyces</taxon>
    </lineage>
</organism>
<dbReference type="RefSeq" id="WP_268916856.1">
    <property type="nucleotide sequence ID" value="NZ_JAPTMY010000006.1"/>
</dbReference>
<proteinExistence type="inferred from homology"/>
<evidence type="ECO:0000259" key="2">
    <source>
        <dbReference type="Pfam" id="PF08450"/>
    </source>
</evidence>
<feature type="domain" description="SMP-30/Gluconolactonase/LRE-like region" evidence="2">
    <location>
        <begin position="14"/>
        <end position="256"/>
    </location>
</feature>
<reference evidence="3" key="1">
    <citation type="submission" date="2022-10" db="EMBL/GenBank/DDBJ databases">
        <title>Genome sequence of Actinomyces israelii ATCC 10048.</title>
        <authorList>
            <person name="Watt R.M."/>
            <person name="Tong W.M."/>
        </authorList>
    </citation>
    <scope>NUCLEOTIDE SEQUENCE</scope>
    <source>
        <strain evidence="3">ATCC 10048</strain>
    </source>
</reference>
<evidence type="ECO:0000313" key="4">
    <source>
        <dbReference type="Proteomes" id="UP001072034"/>
    </source>
</evidence>
<name>A0ABT4I7M6_9ACTO</name>
<dbReference type="InterPro" id="IPR005511">
    <property type="entry name" value="SMP-30"/>
</dbReference>
<dbReference type="EMBL" id="JAPTMY010000006">
    <property type="protein sequence ID" value="MCZ0857220.1"/>
    <property type="molecule type" value="Genomic_DNA"/>
</dbReference>
<dbReference type="InterPro" id="IPR013658">
    <property type="entry name" value="SGL"/>
</dbReference>
<sequence>MRAQRVTDSITYHGEGPCWWPATGRLRLVDMLAGAVVELDEEAEGGHRRLPVPSPVASVIRPRAGGGAVVATERGIALGRAEDLSDLAEAVALWDDPTIRTNEGGCDPDGRFWIGSMSYGKVPGAAAVYRWDGPGAEPRRAWGGATICNGLGFSPDGTRAYWIDTPTLTVTVMDYDAGAGLVDPRPFVRVEQGAGHPDGLAVDADGGVWVALNGGGAVRGYDARGRLVETVEVPVRQVTACAFGGSGLDRLFITTSRENLPDDVEPAAGSVYVAEVGARGMEPLPFRG</sequence>
<accession>A0ABT4I7M6</accession>
<evidence type="ECO:0000256" key="1">
    <source>
        <dbReference type="ARBA" id="ARBA00008853"/>
    </source>
</evidence>
<comment type="similarity">
    <text evidence="1">Belongs to the SMP-30/CGR1 family.</text>
</comment>
<keyword evidence="4" id="KW-1185">Reference proteome</keyword>